<feature type="transmembrane region" description="Helical" evidence="1">
    <location>
        <begin position="72"/>
        <end position="92"/>
    </location>
</feature>
<evidence type="ECO:0000313" key="3">
    <source>
        <dbReference type="Proteomes" id="UP000243494"/>
    </source>
</evidence>
<accession>A0A371IQ74</accession>
<feature type="transmembrane region" description="Helical" evidence="1">
    <location>
        <begin position="112"/>
        <end position="134"/>
    </location>
</feature>
<keyword evidence="1" id="KW-1133">Transmembrane helix</keyword>
<dbReference type="AlphaFoldDB" id="A0A371IQ74"/>
<dbReference type="Pfam" id="PF13782">
    <property type="entry name" value="SpoVAB"/>
    <property type="match status" value="1"/>
</dbReference>
<proteinExistence type="predicted"/>
<reference evidence="2 3" key="1">
    <citation type="journal article" date="2017" name="Genome Announc.">
        <title>Draft Genome Sequence of Romboutsia maritimum sp. nov. Strain CCRI-22766(T), Isolated from Coastal Estuarine Mud.</title>
        <authorList>
            <person name="Maheux A.F."/>
            <person name="Boudreau D.K."/>
            <person name="Berube E."/>
            <person name="Boissinot M."/>
            <person name="Raymond F."/>
            <person name="Brodeur S."/>
            <person name="Corbeil J."/>
            <person name="Brightwell G."/>
            <person name="Broda D."/>
            <person name="Omar R.F."/>
            <person name="Bergeron M.G."/>
        </authorList>
    </citation>
    <scope>NUCLEOTIDE SEQUENCE [LARGE SCALE GENOMIC DNA]</scope>
    <source>
        <strain evidence="2 3">CCRI-22766</strain>
    </source>
</reference>
<dbReference type="InterPro" id="IPR020144">
    <property type="entry name" value="SpoVAB"/>
</dbReference>
<organism evidence="2 3">
    <name type="scientific">Romboutsia maritimum</name>
    <dbReference type="NCBI Taxonomy" id="2020948"/>
    <lineage>
        <taxon>Bacteria</taxon>
        <taxon>Bacillati</taxon>
        <taxon>Bacillota</taxon>
        <taxon>Clostridia</taxon>
        <taxon>Peptostreptococcales</taxon>
        <taxon>Peptostreptococcaceae</taxon>
        <taxon>Romboutsia</taxon>
    </lineage>
</organism>
<keyword evidence="1" id="KW-0812">Transmembrane</keyword>
<evidence type="ECO:0000313" key="2">
    <source>
        <dbReference type="EMBL" id="RDY22618.1"/>
    </source>
</evidence>
<dbReference type="Proteomes" id="UP000243494">
    <property type="component" value="Unassembled WGS sequence"/>
</dbReference>
<gene>
    <name evidence="2" type="ORF">CHF27_012445</name>
</gene>
<sequence length="135" mass="14731">MKIFLTLFGISSGIMVGSGVVAILILIGIVPRMSQVSNTKEFVPFYEMILVIGTFLGGIMSLQDIHLNLGKFSVIISGLCYGVFLGFLSSGLTEIMDYIPVVSRRLKIPVIYLKYVIISLLIGKVLGSFLGRLII</sequence>
<name>A0A371IQ74_9FIRM</name>
<evidence type="ECO:0000256" key="1">
    <source>
        <dbReference type="SAM" id="Phobius"/>
    </source>
</evidence>
<dbReference type="EMBL" id="NOJZ02000035">
    <property type="protein sequence ID" value="RDY22618.1"/>
    <property type="molecule type" value="Genomic_DNA"/>
</dbReference>
<dbReference type="OrthoDB" id="9790504at2"/>
<feature type="transmembrane region" description="Helical" evidence="1">
    <location>
        <begin position="42"/>
        <end position="60"/>
    </location>
</feature>
<dbReference type="RefSeq" id="WP_115976243.1">
    <property type="nucleotide sequence ID" value="NZ_NOJZ02000035.1"/>
</dbReference>
<keyword evidence="1" id="KW-0472">Membrane</keyword>
<feature type="transmembrane region" description="Helical" evidence="1">
    <location>
        <begin position="7"/>
        <end position="30"/>
    </location>
</feature>
<protein>
    <submittedName>
        <fullName evidence="2">Stage V sporulation protein AC</fullName>
    </submittedName>
</protein>
<comment type="caution">
    <text evidence="2">The sequence shown here is derived from an EMBL/GenBank/DDBJ whole genome shotgun (WGS) entry which is preliminary data.</text>
</comment>
<keyword evidence="3" id="KW-1185">Reference proteome</keyword>